<evidence type="ECO:0000313" key="2">
    <source>
        <dbReference type="Proteomes" id="UP000233467"/>
    </source>
</evidence>
<dbReference type="Gene3D" id="3.90.550.10">
    <property type="entry name" value="Spore Coat Polysaccharide Biosynthesis Protein SpsA, Chain A"/>
    <property type="match status" value="1"/>
</dbReference>
<organism evidence="1 2">
    <name type="scientific">Aeromonas sobria</name>
    <dbReference type="NCBI Taxonomy" id="646"/>
    <lineage>
        <taxon>Bacteria</taxon>
        <taxon>Pseudomonadati</taxon>
        <taxon>Pseudomonadota</taxon>
        <taxon>Gammaproteobacteria</taxon>
        <taxon>Aeromonadales</taxon>
        <taxon>Aeromonadaceae</taxon>
        <taxon>Aeromonas</taxon>
    </lineage>
</organism>
<keyword evidence="1" id="KW-0808">Transferase</keyword>
<dbReference type="RefSeq" id="WP_101326529.1">
    <property type="nucleotide sequence ID" value="NZ_NQMM01000060.1"/>
</dbReference>
<accession>A0A2N3IN81</accession>
<keyword evidence="2" id="KW-1185">Reference proteome</keyword>
<dbReference type="InterPro" id="IPR020039">
    <property type="entry name" value="PseF"/>
</dbReference>
<dbReference type="GO" id="GO:0008781">
    <property type="term" value="F:N-acylneuraminate cytidylyltransferase activity"/>
    <property type="evidence" value="ECO:0007669"/>
    <property type="project" value="TreeGrafter"/>
</dbReference>
<evidence type="ECO:0000313" key="1">
    <source>
        <dbReference type="EMBL" id="PKQ72357.1"/>
    </source>
</evidence>
<reference evidence="1 2" key="1">
    <citation type="journal article" date="2017" name="Front. Microbiol.">
        <title>Strong Genomic and Phenotypic Heterogeneity in the Aeromonas sobria Species Complex.</title>
        <authorList>
            <person name="Gauthier J."/>
            <person name="Vincent A.T."/>
            <person name="Charette S.J."/>
            <person name="Derome N."/>
        </authorList>
    </citation>
    <scope>NUCLEOTIDE SEQUENCE [LARGE SCALE GENOMIC DNA]</scope>
    <source>
        <strain evidence="1 2">TM18</strain>
    </source>
</reference>
<protein>
    <submittedName>
        <fullName evidence="1">Pseudaminic acid cytidylyltransferase</fullName>
    </submittedName>
</protein>
<dbReference type="CDD" id="cd02513">
    <property type="entry name" value="CMP-NeuAc_Synthase"/>
    <property type="match status" value="1"/>
</dbReference>
<dbReference type="EMBL" id="NQMM01000060">
    <property type="protein sequence ID" value="PKQ72357.1"/>
    <property type="molecule type" value="Genomic_DNA"/>
</dbReference>
<dbReference type="InterPro" id="IPR003329">
    <property type="entry name" value="Cytidylyl_trans"/>
</dbReference>
<keyword evidence="1" id="KW-0548">Nucleotidyltransferase</keyword>
<dbReference type="InterPro" id="IPR050793">
    <property type="entry name" value="CMP-NeuNAc_synthase"/>
</dbReference>
<dbReference type="NCBIfam" id="TIGR03584">
    <property type="entry name" value="PseF"/>
    <property type="match status" value="1"/>
</dbReference>
<dbReference type="InterPro" id="IPR029044">
    <property type="entry name" value="Nucleotide-diphossugar_trans"/>
</dbReference>
<proteinExistence type="predicted"/>
<comment type="caution">
    <text evidence="1">The sequence shown here is derived from an EMBL/GenBank/DDBJ whole genome shotgun (WGS) entry which is preliminary data.</text>
</comment>
<dbReference type="PANTHER" id="PTHR21485">
    <property type="entry name" value="HAD SUPERFAMILY MEMBERS CMAS AND KDSC"/>
    <property type="match status" value="1"/>
</dbReference>
<dbReference type="SUPFAM" id="SSF53448">
    <property type="entry name" value="Nucleotide-diphospho-sugar transferases"/>
    <property type="match status" value="1"/>
</dbReference>
<name>A0A2N3IN81_AERSO</name>
<dbReference type="Proteomes" id="UP000233467">
    <property type="component" value="Unassembled WGS sequence"/>
</dbReference>
<dbReference type="Pfam" id="PF02348">
    <property type="entry name" value="CTP_transf_3"/>
    <property type="match status" value="1"/>
</dbReference>
<dbReference type="PANTHER" id="PTHR21485:SF6">
    <property type="entry name" value="N-ACYLNEURAMINATE CYTIDYLYLTRANSFERASE-RELATED"/>
    <property type="match status" value="1"/>
</dbReference>
<sequence length="231" mass="25621">MAIAIIPARGGSKRIPRKNIRPFCGQPMLAYAIQAAQKSGCFSKVVVSTDDNEIAEVARQLGAEAPFLRPASLADDHTGTTPVVIDTIQRLDQLDIKSEHYCCIYATVPLIQADDLKAAYQRLIASQTPFVYTVAEFGFPIQRAVRMDEQGRVTPFWPEQMAKRSQDLEPAYQDAGQFYWGTRAAWLDGISPIGGEGIGHILPRHRVVDIDTPEDWHLAELLYQVLAQDGV</sequence>
<dbReference type="AlphaFoldDB" id="A0A2N3IN81"/>
<gene>
    <name evidence="1" type="primary">pseF</name>
    <name evidence="1" type="ORF">CJP16_21490</name>
</gene>